<evidence type="ECO:0000313" key="3">
    <source>
        <dbReference type="Proteomes" id="UP000616769"/>
    </source>
</evidence>
<dbReference type="PANTHER" id="PTHR21393">
    <property type="entry name" value="MITOCHONDRIAL 28S RIBOSOMAL PROTEIN S27"/>
    <property type="match status" value="1"/>
</dbReference>
<evidence type="ECO:0000313" key="2">
    <source>
        <dbReference type="EMBL" id="KPM03293.1"/>
    </source>
</evidence>
<comment type="caution">
    <text evidence="2">The sequence shown here is derived from an EMBL/GenBank/DDBJ whole genome shotgun (WGS) entry which is preliminary data.</text>
</comment>
<dbReference type="GO" id="GO:0005739">
    <property type="term" value="C:mitochondrion"/>
    <property type="evidence" value="ECO:0007669"/>
    <property type="project" value="UniProtKB-SubCell"/>
</dbReference>
<name>A0A131ZX73_SARSC</name>
<protein>
    <submittedName>
        <fullName evidence="2">Uncharacterized protein</fullName>
    </submittedName>
</protein>
<gene>
    <name evidence="2" type="ORF">QR98_0017230</name>
</gene>
<dbReference type="InterPro" id="IPR019266">
    <property type="entry name" value="Ribosomal_mS27"/>
</dbReference>
<dbReference type="Proteomes" id="UP000616769">
    <property type="component" value="Unassembled WGS sequence"/>
</dbReference>
<comment type="subcellular location">
    <subcellularLocation>
        <location evidence="1">Mitochondrion</location>
    </subcellularLocation>
</comment>
<proteinExistence type="predicted"/>
<accession>A0A131ZX73</accession>
<dbReference type="Pfam" id="PF10037">
    <property type="entry name" value="MRP-S27"/>
    <property type="match status" value="1"/>
</dbReference>
<evidence type="ECO:0000256" key="1">
    <source>
        <dbReference type="ARBA" id="ARBA00004173"/>
    </source>
</evidence>
<dbReference type="VEuPathDB" id="VectorBase:SSCA008668"/>
<sequence length="304" mass="36099">MLLNECILQEKFDQALDVVKLMMLQEDGGNEITKTLAMFVMTKFLNEIIDGKRNSIDPIQAEKKDENVEEDEEIEYIRVPYLTNPYFDDHFDLTDRNHIFGKSLHYFGEELLKTSTNDSDKLLARTSMIIGLIFFEKWDRANSLLQSFSETNASVSKDLILILKQLSHSIESEVIRKELDNILDRFSKFDKILDEKSIDELLSNRVRLLSEQEPEDIMQMGSLMENFKKIRIETLNDQMEQLIQRQRKLEIENQFADLERKKKLYYFFENFPKHEIDFARAEKRIKEIRSKTIVEEEYVPPENY</sequence>
<dbReference type="EMBL" id="JXLN01004507">
    <property type="protein sequence ID" value="KPM03293.1"/>
    <property type="molecule type" value="Genomic_DNA"/>
</dbReference>
<dbReference type="InterPro" id="IPR034913">
    <property type="entry name" value="mS27/PTCD2"/>
</dbReference>
<dbReference type="OrthoDB" id="19830at2759"/>
<organism evidence="2 3">
    <name type="scientific">Sarcoptes scabiei</name>
    <name type="common">Itch mite</name>
    <name type="synonym">Acarus scabiei</name>
    <dbReference type="NCBI Taxonomy" id="52283"/>
    <lineage>
        <taxon>Eukaryota</taxon>
        <taxon>Metazoa</taxon>
        <taxon>Ecdysozoa</taxon>
        <taxon>Arthropoda</taxon>
        <taxon>Chelicerata</taxon>
        <taxon>Arachnida</taxon>
        <taxon>Acari</taxon>
        <taxon>Acariformes</taxon>
        <taxon>Sarcoptiformes</taxon>
        <taxon>Astigmata</taxon>
        <taxon>Psoroptidia</taxon>
        <taxon>Sarcoptoidea</taxon>
        <taxon>Sarcoptidae</taxon>
        <taxon>Sarcoptinae</taxon>
        <taxon>Sarcoptes</taxon>
    </lineage>
</organism>
<dbReference type="PANTHER" id="PTHR21393:SF0">
    <property type="entry name" value="SMALL RIBOSOMAL SUBUNIT PROTEIN MS27"/>
    <property type="match status" value="1"/>
</dbReference>
<dbReference type="AlphaFoldDB" id="A0A131ZX73"/>
<reference evidence="2 3" key="1">
    <citation type="journal article" date="2015" name="Parasit. Vectors">
        <title>Draft genome of the scabies mite.</title>
        <authorList>
            <person name="Rider S.D.Jr."/>
            <person name="Morgan M.S."/>
            <person name="Arlian L.G."/>
        </authorList>
    </citation>
    <scope>NUCLEOTIDE SEQUENCE [LARGE SCALE GENOMIC DNA]</scope>
    <source>
        <strain evidence="2">Arlian Lab</strain>
    </source>
</reference>